<feature type="transmembrane region" description="Helical" evidence="1">
    <location>
        <begin position="6"/>
        <end position="23"/>
    </location>
</feature>
<protein>
    <submittedName>
        <fullName evidence="3">Rhodanese-like domain-containing protein</fullName>
    </submittedName>
</protein>
<dbReference type="InterPro" id="IPR036873">
    <property type="entry name" value="Rhodanese-like_dom_sf"/>
</dbReference>
<dbReference type="SUPFAM" id="SSF52821">
    <property type="entry name" value="Rhodanese/Cell cycle control phosphatase"/>
    <property type="match status" value="1"/>
</dbReference>
<dbReference type="SMART" id="SM00450">
    <property type="entry name" value="RHOD"/>
    <property type="match status" value="1"/>
</dbReference>
<dbReference type="Proteomes" id="UP001649230">
    <property type="component" value="Chromosome"/>
</dbReference>
<evidence type="ECO:0000256" key="1">
    <source>
        <dbReference type="SAM" id="Phobius"/>
    </source>
</evidence>
<keyword evidence="4" id="KW-1185">Reference proteome</keyword>
<dbReference type="InterPro" id="IPR050229">
    <property type="entry name" value="GlpE_sulfurtransferase"/>
</dbReference>
<reference evidence="3 4" key="1">
    <citation type="journal article" date="2024" name="Int. J. Syst. Evol. Microbiol.">
        <title>Paenibacillus hexagrammi sp. nov., a novel bacterium isolated from the gut content of Hexagrammos agrammus.</title>
        <authorList>
            <person name="Jung H.K."/>
            <person name="Kim D.G."/>
            <person name="Zin H."/>
            <person name="Park J."/>
            <person name="Jung H."/>
            <person name="Kim Y.O."/>
            <person name="Kong H.J."/>
            <person name="Kim J.W."/>
            <person name="Kim Y.S."/>
        </authorList>
    </citation>
    <scope>NUCLEOTIDE SEQUENCE [LARGE SCALE GENOMIC DNA]</scope>
    <source>
        <strain evidence="3 4">YPD9-1</strain>
    </source>
</reference>
<evidence type="ECO:0000259" key="2">
    <source>
        <dbReference type="PROSITE" id="PS50206"/>
    </source>
</evidence>
<dbReference type="PANTHER" id="PTHR43031">
    <property type="entry name" value="FAD-DEPENDENT OXIDOREDUCTASE"/>
    <property type="match status" value="1"/>
</dbReference>
<gene>
    <name evidence="3" type="ORF">L0M14_11565</name>
</gene>
<accession>A0ABY3SQP1</accession>
<dbReference type="PANTHER" id="PTHR43031:SF18">
    <property type="entry name" value="RHODANESE-RELATED SULFURTRANSFERASES"/>
    <property type="match status" value="1"/>
</dbReference>
<name>A0ABY3SQP1_9BACL</name>
<dbReference type="InterPro" id="IPR001763">
    <property type="entry name" value="Rhodanese-like_dom"/>
</dbReference>
<dbReference type="CDD" id="cd00158">
    <property type="entry name" value="RHOD"/>
    <property type="match status" value="1"/>
</dbReference>
<dbReference type="Gene3D" id="3.40.250.10">
    <property type="entry name" value="Rhodanese-like domain"/>
    <property type="match status" value="1"/>
</dbReference>
<dbReference type="Pfam" id="PF00581">
    <property type="entry name" value="Rhodanese"/>
    <property type="match status" value="1"/>
</dbReference>
<keyword evidence="1" id="KW-0472">Membrane</keyword>
<keyword evidence="1" id="KW-0812">Transmembrane</keyword>
<dbReference type="PROSITE" id="PS50206">
    <property type="entry name" value="RHODANESE_3"/>
    <property type="match status" value="1"/>
</dbReference>
<organism evidence="3 4">
    <name type="scientific">Paenibacillus hexagrammi</name>
    <dbReference type="NCBI Taxonomy" id="2908839"/>
    <lineage>
        <taxon>Bacteria</taxon>
        <taxon>Bacillati</taxon>
        <taxon>Bacillota</taxon>
        <taxon>Bacilli</taxon>
        <taxon>Bacillales</taxon>
        <taxon>Paenibacillaceae</taxon>
        <taxon>Paenibacillus</taxon>
    </lineage>
</organism>
<evidence type="ECO:0000313" key="4">
    <source>
        <dbReference type="Proteomes" id="UP001649230"/>
    </source>
</evidence>
<keyword evidence="1" id="KW-1133">Transmembrane helix</keyword>
<dbReference type="EMBL" id="CP090978">
    <property type="protein sequence ID" value="UJF36333.1"/>
    <property type="molecule type" value="Genomic_DNA"/>
</dbReference>
<proteinExistence type="predicted"/>
<evidence type="ECO:0000313" key="3">
    <source>
        <dbReference type="EMBL" id="UJF36333.1"/>
    </source>
</evidence>
<feature type="domain" description="Rhodanese" evidence="2">
    <location>
        <begin position="43"/>
        <end position="128"/>
    </location>
</feature>
<sequence length="128" mass="14468">MDIHVTIRIVVIALFAMFIYSRFAGVKGLKNLRTEQFKDELKTNPNKMLVDVREPNEVKRGYIAGAVNIPLSQMKQRIGEIPAGKSIYLYCQSGMRSKQAARVLQKNGYRELAHLQGGIMAWDGKLSK</sequence>